<dbReference type="AlphaFoldDB" id="A0A0K9NX22"/>
<dbReference type="EMBL" id="LFYR01001622">
    <property type="protein sequence ID" value="KMZ60505.1"/>
    <property type="molecule type" value="Genomic_DNA"/>
</dbReference>
<evidence type="ECO:0000313" key="2">
    <source>
        <dbReference type="Proteomes" id="UP000036987"/>
    </source>
</evidence>
<dbReference type="InterPro" id="IPR040390">
    <property type="entry name" value="TIFY/JAZ"/>
</dbReference>
<evidence type="ECO:0000313" key="1">
    <source>
        <dbReference type="EMBL" id="KMZ60505.1"/>
    </source>
</evidence>
<organism evidence="1 2">
    <name type="scientific">Zostera marina</name>
    <name type="common">Eelgrass</name>
    <dbReference type="NCBI Taxonomy" id="29655"/>
    <lineage>
        <taxon>Eukaryota</taxon>
        <taxon>Viridiplantae</taxon>
        <taxon>Streptophyta</taxon>
        <taxon>Embryophyta</taxon>
        <taxon>Tracheophyta</taxon>
        <taxon>Spermatophyta</taxon>
        <taxon>Magnoliopsida</taxon>
        <taxon>Liliopsida</taxon>
        <taxon>Zosteraceae</taxon>
        <taxon>Zostera</taxon>
    </lineage>
</organism>
<protein>
    <submittedName>
        <fullName evidence="1">Uncharacterized protein</fullName>
    </submittedName>
</protein>
<keyword evidence="2" id="KW-1185">Reference proteome</keyword>
<dbReference type="GO" id="GO:2000022">
    <property type="term" value="P:regulation of jasmonic acid mediated signaling pathway"/>
    <property type="evidence" value="ECO:0000318"/>
    <property type="project" value="GO_Central"/>
</dbReference>
<dbReference type="PANTHER" id="PTHR33077">
    <property type="entry name" value="PROTEIN TIFY 4A-RELATED-RELATED"/>
    <property type="match status" value="1"/>
</dbReference>
<name>A0A0K9NX22_ZOSMR</name>
<dbReference type="OrthoDB" id="1914366at2759"/>
<dbReference type="STRING" id="29655.A0A0K9NX22"/>
<gene>
    <name evidence="1" type="ORF">ZOSMA_59G00670</name>
</gene>
<proteinExistence type="predicted"/>
<dbReference type="Proteomes" id="UP000036987">
    <property type="component" value="Unassembled WGS sequence"/>
</dbReference>
<reference evidence="2" key="1">
    <citation type="journal article" date="2016" name="Nature">
        <title>The genome of the seagrass Zostera marina reveals angiosperm adaptation to the sea.</title>
        <authorList>
            <person name="Olsen J.L."/>
            <person name="Rouze P."/>
            <person name="Verhelst B."/>
            <person name="Lin Y.-C."/>
            <person name="Bayer T."/>
            <person name="Collen J."/>
            <person name="Dattolo E."/>
            <person name="De Paoli E."/>
            <person name="Dittami S."/>
            <person name="Maumus F."/>
            <person name="Michel G."/>
            <person name="Kersting A."/>
            <person name="Lauritano C."/>
            <person name="Lohaus R."/>
            <person name="Toepel M."/>
            <person name="Tonon T."/>
            <person name="Vanneste K."/>
            <person name="Amirebrahimi M."/>
            <person name="Brakel J."/>
            <person name="Bostroem C."/>
            <person name="Chovatia M."/>
            <person name="Grimwood J."/>
            <person name="Jenkins J.W."/>
            <person name="Jueterbock A."/>
            <person name="Mraz A."/>
            <person name="Stam W.T."/>
            <person name="Tice H."/>
            <person name="Bornberg-Bauer E."/>
            <person name="Green P.J."/>
            <person name="Pearson G.A."/>
            <person name="Procaccini G."/>
            <person name="Duarte C.M."/>
            <person name="Schmutz J."/>
            <person name="Reusch T.B.H."/>
            <person name="Van de Peer Y."/>
        </authorList>
    </citation>
    <scope>NUCLEOTIDE SEQUENCE [LARGE SCALE GENOMIC DNA]</scope>
    <source>
        <strain evidence="2">cv. Finnish</strain>
    </source>
</reference>
<accession>A0A0K9NX22</accession>
<dbReference type="GO" id="GO:0009611">
    <property type="term" value="P:response to wounding"/>
    <property type="evidence" value="ECO:0000318"/>
    <property type="project" value="GO_Central"/>
</dbReference>
<dbReference type="Pfam" id="PF09425">
    <property type="entry name" value="Jas_motif"/>
    <property type="match status" value="1"/>
</dbReference>
<dbReference type="GO" id="GO:0005634">
    <property type="term" value="C:nucleus"/>
    <property type="evidence" value="ECO:0000318"/>
    <property type="project" value="GO_Central"/>
</dbReference>
<dbReference type="InterPro" id="IPR018467">
    <property type="entry name" value="CCT_CS"/>
</dbReference>
<dbReference type="GO" id="GO:0031347">
    <property type="term" value="P:regulation of defense response"/>
    <property type="evidence" value="ECO:0000318"/>
    <property type="project" value="GO_Central"/>
</dbReference>
<comment type="caution">
    <text evidence="1">The sequence shown here is derived from an EMBL/GenBank/DDBJ whole genome shotgun (WGS) entry which is preliminary data.</text>
</comment>
<sequence>MKGEEIRPLVEIDFLGLDQKPQHHQPPPPVRSNFVKSIKGIQEAVSLDLLRYVISGHNDPQTSLQLSQTPIRTASFGFLYNGSNSVFQTTTDTAEDVMKMTEKEKFQQQRGLLMNEFNPTGDMPLFRTQSLQRFFQKRRERLKSVAPYPTREQFPRCSSTASSCSSNC</sequence>
<dbReference type="PANTHER" id="PTHR33077:SF5">
    <property type="entry name" value="PROTEIN TIFY 9"/>
    <property type="match status" value="1"/>
</dbReference>